<accession>A0A8I6S8C5</accession>
<dbReference type="KEGG" id="clec:106672110"/>
<dbReference type="EnsemblMetazoa" id="XM_014403273.2">
    <property type="protein sequence ID" value="XP_014258759.1"/>
    <property type="gene ID" value="LOC106672110"/>
</dbReference>
<dbReference type="AlphaFoldDB" id="A0A8I6S8C5"/>
<sequence length="801" mass="93105">MENEMKSISQPGVSNTLRRRTNFGQTVHSQPNLENPEPRAEPIETMTQEGDIFDGECIEDMKKFEPDELFEKYKELGGELEKHLRQLESKNSLLVNVLGQCNNECELLRQQKDFQQKALVELQLKVEHLSSKEQALIQECFEERDFKLQLINEEFQTAFNNNNYIMDTISKMNDILKSDRDDFDRLLTAIVDELKLTETSGRNYIKKMRELLQVYESENTSLNNSIQEIDKELEFTIELFKNNKQIKLEKRTSIEQKKKSLETISDKITENCREIEEYKKKIVEMELNANYLDQNYNEKSEANRNSLNQKRNELEILCNSIVEKKQMLVRNEVEFDDLVEENNRLLSQIDLILAEKEELLKEIEGTTNIVGKLKSQLETERSQCCKMEKLPEVLHVLDEQEVSIKSEKDKTIELTKDKMAGIERLLKELALVEAEDADLSSQITEINKSNAEKKRIVASTDEELTSATLAYENTKNEADRLTALEKELNDLAGEFEAGNQALMLLDKEIERFNKEINETQKKTRDIDIVMNKQNEEKIKKSEEMNIWNESYDVIQEMLEDIVENIEEILKTKESSGKIDELKAELQNVDETLQELQAQKAQNFVSITNSHLFEVDRLKEQIKKLTLTTQAYLNKKEECLKRYKNAVPTIQVECNTNKRIAAQALNKLSEKMKIGMDCLEEMIEFYRHIQEKTHGEDTRATKYLRVCTGINQQLSNPMSQMLKYTGLKNIDLKSPTYKTYRQVFDTFREKFINLFTDQSLTLKDKKDNIVGMAVSIYGKLPNVPRVESPCESLVSSTSTMTP</sequence>
<feature type="region of interest" description="Disordered" evidence="2">
    <location>
        <begin position="24"/>
        <end position="43"/>
    </location>
</feature>
<feature type="compositionally biased region" description="Polar residues" evidence="2">
    <location>
        <begin position="24"/>
        <end position="33"/>
    </location>
</feature>
<feature type="coiled-coil region" evidence="1">
    <location>
        <begin position="70"/>
        <end position="139"/>
    </location>
</feature>
<evidence type="ECO:0000313" key="3">
    <source>
        <dbReference type="EnsemblMetazoa" id="XP_014258760.1"/>
    </source>
</evidence>
<dbReference type="OMA" id="YRIAEMD"/>
<evidence type="ECO:0000256" key="1">
    <source>
        <dbReference type="SAM" id="Coils"/>
    </source>
</evidence>
<dbReference type="GeneID" id="106672110"/>
<dbReference type="EnsemblMetazoa" id="XM_014403272.2">
    <property type="protein sequence ID" value="XP_014258758.1"/>
    <property type="gene ID" value="LOC106672110"/>
</dbReference>
<keyword evidence="1" id="KW-0175">Coiled coil</keyword>
<proteinExistence type="predicted"/>
<dbReference type="RefSeq" id="XP_014258758.1">
    <property type="nucleotide sequence ID" value="XM_014403272.2"/>
</dbReference>
<evidence type="ECO:0000256" key="2">
    <source>
        <dbReference type="SAM" id="MobiDB-lite"/>
    </source>
</evidence>
<dbReference type="EnsemblMetazoa" id="XM_014403274.2">
    <property type="protein sequence ID" value="XP_014258760.1"/>
    <property type="gene ID" value="LOC106672110"/>
</dbReference>
<feature type="coiled-coil region" evidence="1">
    <location>
        <begin position="571"/>
        <end position="634"/>
    </location>
</feature>
<feature type="coiled-coil region" evidence="1">
    <location>
        <begin position="261"/>
        <end position="317"/>
    </location>
</feature>
<evidence type="ECO:0000313" key="4">
    <source>
        <dbReference type="Proteomes" id="UP000494040"/>
    </source>
</evidence>
<dbReference type="OrthoDB" id="6616577at2759"/>
<dbReference type="RefSeq" id="XP_014258759.1">
    <property type="nucleotide sequence ID" value="XM_014403273.2"/>
</dbReference>
<dbReference type="Proteomes" id="UP000494040">
    <property type="component" value="Unassembled WGS sequence"/>
</dbReference>
<feature type="coiled-coil region" evidence="1">
    <location>
        <begin position="471"/>
        <end position="522"/>
    </location>
</feature>
<dbReference type="RefSeq" id="XP_014258760.1">
    <property type="nucleotide sequence ID" value="XM_014403274.2"/>
</dbReference>
<feature type="coiled-coil region" evidence="1">
    <location>
        <begin position="205"/>
        <end position="232"/>
    </location>
</feature>
<organism evidence="3 4">
    <name type="scientific">Cimex lectularius</name>
    <name type="common">Bed bug</name>
    <name type="synonym">Acanthia lectularia</name>
    <dbReference type="NCBI Taxonomy" id="79782"/>
    <lineage>
        <taxon>Eukaryota</taxon>
        <taxon>Metazoa</taxon>
        <taxon>Ecdysozoa</taxon>
        <taxon>Arthropoda</taxon>
        <taxon>Hexapoda</taxon>
        <taxon>Insecta</taxon>
        <taxon>Pterygota</taxon>
        <taxon>Neoptera</taxon>
        <taxon>Paraneoptera</taxon>
        <taxon>Hemiptera</taxon>
        <taxon>Heteroptera</taxon>
        <taxon>Panheteroptera</taxon>
        <taxon>Cimicomorpha</taxon>
        <taxon>Cimicidae</taxon>
        <taxon>Cimex</taxon>
    </lineage>
</organism>
<protein>
    <submittedName>
        <fullName evidence="3">Uncharacterized protein</fullName>
    </submittedName>
</protein>
<keyword evidence="4" id="KW-1185">Reference proteome</keyword>
<name>A0A8I6S8C5_CIMLE</name>
<reference evidence="3" key="1">
    <citation type="submission" date="2022-01" db="UniProtKB">
        <authorList>
            <consortium name="EnsemblMetazoa"/>
        </authorList>
    </citation>
    <scope>IDENTIFICATION</scope>
</reference>